<sequence length="218" mass="23161">MKKVFLSIAAVAAMVFTAQAQFSIIPKAGVTLGTFSFKEKPESLKSKLGFVAGAGFNLPVGDGGFSLQPEILYTQKGFAYTESEDGIDVDAKHTWGLIEVPVLAKYTFGEDAFKFYINAGPSFGYVLNGKTKASGGGFDVNVDYEFDSDSDNRLDIGVQAGAGISYEVGPGSIILDARYGYGLTNYIKTPDGGDKADYKSQSRTFAVTVGYSIPLGGK</sequence>
<dbReference type="InterPro" id="IPR025665">
    <property type="entry name" value="Beta-barrel_OMP_2"/>
</dbReference>
<feature type="signal peptide" evidence="1">
    <location>
        <begin position="1"/>
        <end position="20"/>
    </location>
</feature>
<dbReference type="Pfam" id="PF13568">
    <property type="entry name" value="OMP_b-brl_2"/>
    <property type="match status" value="1"/>
</dbReference>
<dbReference type="AlphaFoldDB" id="A0AAE3U537"/>
<protein>
    <submittedName>
        <fullName evidence="3">Porin family protein</fullName>
    </submittedName>
</protein>
<proteinExistence type="predicted"/>
<feature type="domain" description="Outer membrane protein beta-barrel" evidence="2">
    <location>
        <begin position="19"/>
        <end position="187"/>
    </location>
</feature>
<evidence type="ECO:0000313" key="3">
    <source>
        <dbReference type="EMBL" id="MDJ1479881.1"/>
    </source>
</evidence>
<dbReference type="InterPro" id="IPR011250">
    <property type="entry name" value="OMP/PagP_B-barrel"/>
</dbReference>
<dbReference type="Proteomes" id="UP001241110">
    <property type="component" value="Unassembled WGS sequence"/>
</dbReference>
<keyword evidence="1" id="KW-0732">Signal</keyword>
<evidence type="ECO:0000313" key="4">
    <source>
        <dbReference type="Proteomes" id="UP001241110"/>
    </source>
</evidence>
<comment type="caution">
    <text evidence="3">The sequence shown here is derived from an EMBL/GenBank/DDBJ whole genome shotgun (WGS) entry which is preliminary data.</text>
</comment>
<name>A0AAE3U537_9BACT</name>
<evidence type="ECO:0000256" key="1">
    <source>
        <dbReference type="SAM" id="SignalP"/>
    </source>
</evidence>
<evidence type="ECO:0000259" key="2">
    <source>
        <dbReference type="Pfam" id="PF13568"/>
    </source>
</evidence>
<dbReference type="SUPFAM" id="SSF56925">
    <property type="entry name" value="OMPA-like"/>
    <property type="match status" value="1"/>
</dbReference>
<dbReference type="Gene3D" id="2.40.160.20">
    <property type="match status" value="1"/>
</dbReference>
<accession>A0AAE3U537</accession>
<dbReference type="RefSeq" id="WP_313976416.1">
    <property type="nucleotide sequence ID" value="NZ_JASJOS010000002.1"/>
</dbReference>
<feature type="chain" id="PRO_5042030390" evidence="1">
    <location>
        <begin position="21"/>
        <end position="218"/>
    </location>
</feature>
<reference evidence="3" key="1">
    <citation type="submission" date="2023-05" db="EMBL/GenBank/DDBJ databases">
        <authorList>
            <person name="Zhang X."/>
        </authorList>
    </citation>
    <scope>NUCLEOTIDE SEQUENCE</scope>
    <source>
        <strain evidence="3">YF14B1</strain>
    </source>
</reference>
<gene>
    <name evidence="3" type="ORF">QNI16_05245</name>
</gene>
<organism evidence="3 4">
    <name type="scientific">Xanthocytophaga flava</name>
    <dbReference type="NCBI Taxonomy" id="3048013"/>
    <lineage>
        <taxon>Bacteria</taxon>
        <taxon>Pseudomonadati</taxon>
        <taxon>Bacteroidota</taxon>
        <taxon>Cytophagia</taxon>
        <taxon>Cytophagales</taxon>
        <taxon>Rhodocytophagaceae</taxon>
        <taxon>Xanthocytophaga</taxon>
    </lineage>
</organism>
<dbReference type="EMBL" id="JASJOS010000002">
    <property type="protein sequence ID" value="MDJ1479881.1"/>
    <property type="molecule type" value="Genomic_DNA"/>
</dbReference>